<proteinExistence type="predicted"/>
<dbReference type="InterPro" id="IPR050641">
    <property type="entry name" value="RIFMO-like"/>
</dbReference>
<dbReference type="Pfam" id="PF21274">
    <property type="entry name" value="Rng_hyd_C"/>
    <property type="match status" value="1"/>
</dbReference>
<evidence type="ECO:0000313" key="7">
    <source>
        <dbReference type="Proteomes" id="UP000612362"/>
    </source>
</evidence>
<comment type="caution">
    <text evidence="6">The sequence shown here is derived from an EMBL/GenBank/DDBJ whole genome shotgun (WGS) entry which is preliminary data.</text>
</comment>
<dbReference type="PANTHER" id="PTHR43004">
    <property type="entry name" value="TRK SYSTEM POTASSIUM UPTAKE PROTEIN"/>
    <property type="match status" value="1"/>
</dbReference>
<dbReference type="InterPro" id="IPR002938">
    <property type="entry name" value="FAD-bd"/>
</dbReference>
<dbReference type="GO" id="GO:0016709">
    <property type="term" value="F:oxidoreductase activity, acting on paired donors, with incorporation or reduction of molecular oxygen, NAD(P)H as one donor, and incorporation of one atom of oxygen"/>
    <property type="evidence" value="ECO:0007669"/>
    <property type="project" value="UniProtKB-ARBA"/>
</dbReference>
<dbReference type="Gene3D" id="3.30.9.10">
    <property type="entry name" value="D-Amino Acid Oxidase, subunit A, domain 2"/>
    <property type="match status" value="1"/>
</dbReference>
<keyword evidence="2" id="KW-0285">Flavoprotein</keyword>
<gene>
    <name evidence="6" type="ORF">KSX_79430</name>
</gene>
<dbReference type="Pfam" id="PF01494">
    <property type="entry name" value="FAD_binding_3"/>
    <property type="match status" value="1"/>
</dbReference>
<keyword evidence="4" id="KW-1133">Transmembrane helix</keyword>
<accession>A0A8J3MVX7</accession>
<dbReference type="AlphaFoldDB" id="A0A8J3MVX7"/>
<evidence type="ECO:0000313" key="6">
    <source>
        <dbReference type="EMBL" id="GHO49780.1"/>
    </source>
</evidence>
<name>A0A8J3MVX7_9CHLR</name>
<sequence length="556" mass="61173">MRKNIDKVSTYDEQTSVLIVGGGVVGLSLALFLQHQQVSFILVERHAGTSILPRARGLHYRTLELYHEIGLDQQIYAAGASVIKQGRFGGLRIGRTLIDSEEQPIAVRPNHPGGLLGQDASPSFFCFCPQDELEPILIKAAYERGGDLRFSTAMTSFEQDEDGVTAIIIERTSGGSRTIRAQYMVAADGARSPIRTVLGITTSGQGTIEHYLNIYFHADLSELVRDRTFSQCSIENTDVRGLFISINNTDRWAFHLKYDSTRGERAGDFPAERCLALLRKAIGVADITIEIKNIGPWEAAVQIADRYQSGRVHLIGDAAHLMPPWGGHGANTGIADAHNLAWKLAAVLKGQAAPALLATCIEERRPVAKMAAEQAALGTDIYTRYGIVTNDNVELLKQRINPFLLILGYHYHSQSILEEAGNIVFGEDTLSGQPGTRVPHIWFEHKDQKFSTLDLLGKHFVLFTTAGEEGNVWCEAAQAAAKQLSLRLDMYRIGPDGDLSDPDGRWLAAIHGQSDNILLVRPDGFVAWRGHRGEVVSAAAFERIFKHILGFELTEA</sequence>
<evidence type="ECO:0000256" key="1">
    <source>
        <dbReference type="ARBA" id="ARBA00001974"/>
    </source>
</evidence>
<dbReference type="InterPro" id="IPR029039">
    <property type="entry name" value="Flavoprotein-like_sf"/>
</dbReference>
<feature type="domain" description="FAD-binding" evidence="5">
    <location>
        <begin position="15"/>
        <end position="374"/>
    </location>
</feature>
<dbReference type="PANTHER" id="PTHR43004:SF19">
    <property type="entry name" value="BINDING MONOOXYGENASE, PUTATIVE (JCVI)-RELATED"/>
    <property type="match status" value="1"/>
</dbReference>
<comment type="cofactor">
    <cofactor evidence="1">
        <name>FAD</name>
        <dbReference type="ChEBI" id="CHEBI:57692"/>
    </cofactor>
</comment>
<keyword evidence="3" id="KW-0274">FAD</keyword>
<dbReference type="RefSeq" id="WP_220198873.1">
    <property type="nucleotide sequence ID" value="NZ_BNJF01000006.1"/>
</dbReference>
<dbReference type="PRINTS" id="PR00420">
    <property type="entry name" value="RNGMNOXGNASE"/>
</dbReference>
<keyword evidence="6" id="KW-0560">Oxidoreductase</keyword>
<dbReference type="EMBL" id="BNJF01000006">
    <property type="protein sequence ID" value="GHO49780.1"/>
    <property type="molecule type" value="Genomic_DNA"/>
</dbReference>
<keyword evidence="7" id="KW-1185">Reference proteome</keyword>
<evidence type="ECO:0000256" key="4">
    <source>
        <dbReference type="SAM" id="Phobius"/>
    </source>
</evidence>
<evidence type="ECO:0000256" key="2">
    <source>
        <dbReference type="ARBA" id="ARBA00022630"/>
    </source>
</evidence>
<evidence type="ECO:0000259" key="5">
    <source>
        <dbReference type="Pfam" id="PF01494"/>
    </source>
</evidence>
<dbReference type="Proteomes" id="UP000612362">
    <property type="component" value="Unassembled WGS sequence"/>
</dbReference>
<evidence type="ECO:0000256" key="3">
    <source>
        <dbReference type="ARBA" id="ARBA00022827"/>
    </source>
</evidence>
<dbReference type="SUPFAM" id="SSF51905">
    <property type="entry name" value="FAD/NAD(P)-binding domain"/>
    <property type="match status" value="1"/>
</dbReference>
<dbReference type="SUPFAM" id="SSF52218">
    <property type="entry name" value="Flavoproteins"/>
    <property type="match status" value="1"/>
</dbReference>
<dbReference type="GO" id="GO:0071949">
    <property type="term" value="F:FAD binding"/>
    <property type="evidence" value="ECO:0007669"/>
    <property type="project" value="InterPro"/>
</dbReference>
<dbReference type="Gene3D" id="3.50.50.60">
    <property type="entry name" value="FAD/NAD(P)-binding domain"/>
    <property type="match status" value="1"/>
</dbReference>
<keyword evidence="4" id="KW-0812">Transmembrane</keyword>
<protein>
    <submittedName>
        <fullName evidence="6">FAD-binding monooxygenase</fullName>
    </submittedName>
</protein>
<dbReference type="InterPro" id="IPR036188">
    <property type="entry name" value="FAD/NAD-bd_sf"/>
</dbReference>
<keyword evidence="4" id="KW-0472">Membrane</keyword>
<reference evidence="6" key="1">
    <citation type="submission" date="2020-10" db="EMBL/GenBank/DDBJ databases">
        <title>Taxonomic study of unclassified bacteria belonging to the class Ktedonobacteria.</title>
        <authorList>
            <person name="Yabe S."/>
            <person name="Wang C.M."/>
            <person name="Zheng Y."/>
            <person name="Sakai Y."/>
            <person name="Cavaletti L."/>
            <person name="Monciardini P."/>
            <person name="Donadio S."/>
        </authorList>
    </citation>
    <scope>NUCLEOTIDE SEQUENCE</scope>
    <source>
        <strain evidence="6">SOSP1-1</strain>
    </source>
</reference>
<dbReference type="Gene3D" id="3.40.30.120">
    <property type="match status" value="1"/>
</dbReference>
<keyword evidence="6" id="KW-0503">Monooxygenase</keyword>
<organism evidence="6 7">
    <name type="scientific">Ktedonospora formicarum</name>
    <dbReference type="NCBI Taxonomy" id="2778364"/>
    <lineage>
        <taxon>Bacteria</taxon>
        <taxon>Bacillati</taxon>
        <taxon>Chloroflexota</taxon>
        <taxon>Ktedonobacteria</taxon>
        <taxon>Ktedonobacterales</taxon>
        <taxon>Ktedonobacteraceae</taxon>
        <taxon>Ktedonospora</taxon>
    </lineage>
</organism>
<feature type="transmembrane region" description="Helical" evidence="4">
    <location>
        <begin position="16"/>
        <end position="33"/>
    </location>
</feature>